<dbReference type="Gene3D" id="1.10.10.10">
    <property type="entry name" value="Winged helix-like DNA-binding domain superfamily/Winged helix DNA-binding domain"/>
    <property type="match status" value="1"/>
</dbReference>
<gene>
    <name evidence="6" type="ORF">GCM10023322_68710</name>
</gene>
<organism evidence="6 7">
    <name type="scientific">Rugosimonospora acidiphila</name>
    <dbReference type="NCBI Taxonomy" id="556531"/>
    <lineage>
        <taxon>Bacteria</taxon>
        <taxon>Bacillati</taxon>
        <taxon>Actinomycetota</taxon>
        <taxon>Actinomycetes</taxon>
        <taxon>Micromonosporales</taxon>
        <taxon>Micromonosporaceae</taxon>
        <taxon>Rugosimonospora</taxon>
    </lineage>
</organism>
<evidence type="ECO:0000256" key="2">
    <source>
        <dbReference type="ARBA" id="ARBA00023163"/>
    </source>
</evidence>
<dbReference type="InterPro" id="IPR005158">
    <property type="entry name" value="BTAD"/>
</dbReference>
<dbReference type="InterPro" id="IPR018392">
    <property type="entry name" value="LysM"/>
</dbReference>
<dbReference type="Gene3D" id="3.10.350.10">
    <property type="entry name" value="LysM domain"/>
    <property type="match status" value="1"/>
</dbReference>
<dbReference type="SUPFAM" id="SSF48452">
    <property type="entry name" value="TPR-like"/>
    <property type="match status" value="1"/>
</dbReference>
<feature type="compositionally biased region" description="Basic and acidic residues" evidence="3">
    <location>
        <begin position="680"/>
        <end position="693"/>
    </location>
</feature>
<comment type="caution">
    <text evidence="6">The sequence shown here is derived from an EMBL/GenBank/DDBJ whole genome shotgun (WGS) entry which is preliminary data.</text>
</comment>
<keyword evidence="4" id="KW-0472">Membrane</keyword>
<dbReference type="Pfam" id="PF03704">
    <property type="entry name" value="BTAD"/>
    <property type="match status" value="1"/>
</dbReference>
<evidence type="ECO:0000313" key="7">
    <source>
        <dbReference type="Proteomes" id="UP001501570"/>
    </source>
</evidence>
<dbReference type="RefSeq" id="WP_345636811.1">
    <property type="nucleotide sequence ID" value="NZ_BAABJQ010000029.1"/>
</dbReference>
<feature type="region of interest" description="Disordered" evidence="3">
    <location>
        <begin position="715"/>
        <end position="772"/>
    </location>
</feature>
<dbReference type="InterPro" id="IPR016032">
    <property type="entry name" value="Sig_transdc_resp-reg_C-effctor"/>
</dbReference>
<dbReference type="SMART" id="SM01043">
    <property type="entry name" value="BTAD"/>
    <property type="match status" value="1"/>
</dbReference>
<protein>
    <recommendedName>
        <fullName evidence="5">LysM domain-containing protein</fullName>
    </recommendedName>
</protein>
<feature type="compositionally biased region" description="Low complexity" evidence="3">
    <location>
        <begin position="252"/>
        <end position="261"/>
    </location>
</feature>
<feature type="region of interest" description="Disordered" evidence="3">
    <location>
        <begin position="1047"/>
        <end position="1067"/>
    </location>
</feature>
<dbReference type="PANTHER" id="PTHR35807">
    <property type="entry name" value="TRANSCRIPTIONAL REGULATOR REDD-RELATED"/>
    <property type="match status" value="1"/>
</dbReference>
<feature type="region of interest" description="Disordered" evidence="3">
    <location>
        <begin position="421"/>
        <end position="440"/>
    </location>
</feature>
<keyword evidence="4" id="KW-0812">Transmembrane</keyword>
<dbReference type="InterPro" id="IPR051677">
    <property type="entry name" value="AfsR-DnrI-RedD_regulator"/>
</dbReference>
<keyword evidence="2" id="KW-0804">Transcription</keyword>
<evidence type="ECO:0000256" key="1">
    <source>
        <dbReference type="ARBA" id="ARBA00023015"/>
    </source>
</evidence>
<keyword evidence="4" id="KW-1133">Transmembrane helix</keyword>
<dbReference type="CDD" id="cd00118">
    <property type="entry name" value="LysM"/>
    <property type="match status" value="1"/>
</dbReference>
<evidence type="ECO:0000313" key="6">
    <source>
        <dbReference type="EMBL" id="GAA5197441.1"/>
    </source>
</evidence>
<dbReference type="InterPro" id="IPR036388">
    <property type="entry name" value="WH-like_DNA-bd_sf"/>
</dbReference>
<dbReference type="Proteomes" id="UP001501570">
    <property type="component" value="Unassembled WGS sequence"/>
</dbReference>
<feature type="transmembrane region" description="Helical" evidence="4">
    <location>
        <begin position="100"/>
        <end position="125"/>
    </location>
</feature>
<feature type="region of interest" description="Disordered" evidence="3">
    <location>
        <begin position="451"/>
        <end position="503"/>
    </location>
</feature>
<accession>A0ABP9SLR2</accession>
<dbReference type="InterPro" id="IPR036779">
    <property type="entry name" value="LysM_dom_sf"/>
</dbReference>
<sequence>MPGHPRAGRAIRFTTSLIALAALVAGLPAALVCVIGSPLPASAQQAWLWATTPPTGTVVEDLLAMLVWLLWLVFVATLVDEARYLRRGEHRTSRTVLNPMRYFAATLIAGLMMSPAATAATAMAAPPIAALPPVAVTTTVTAPTSGPNLAAALRIPLVVPDNTTTTPATDPSGHSQTVAPAPTQLIVLVGHQHYTYTVKTGDTLWHISAQWLGNPMRWSEIYHLNQHAYDQHGRMRHGDHIQTGWVLTMPDGAAPPAGATPVPAPVTPPAPAPAHTRPAGPPAAGPAGPGTITPTTPATPGPASAASTGVTPSASPSTTAPTPTTVSAAPTAPPPSARAAPAATATNADQASPAQRHRPAGVRLPEGGWVDLGLAAAIVAATALVWAHRRRRYTPRPPSPDLRLDDPELAPMPPAVTQIRRGLRQHAPRTASPGWADRDADLDVFADGQRDRVDPLDVDEPDPDQAEQDDLSELDLDDRGEIDPAAGADWQTEGPQRPDNLPAVPALNNPLSAVWPPAGLGLTGPGAQAAARGFLAAALAAGGLNDPDARSWVVMPSATAATLLGAAAVQLPTTPRLTISAGLDDALEILETQTLHRTRLVYRREVDDVAALRRADPYEEPLPPIVLIADAVADHERARIAALLSQGQRLDIHGVLVGQWPAGNTVAVAEDGTTSPADGDTARHGRHPADLDRLSVLDPGQTLDLITTLAESHTGLAHRPPVETPASASQPSRAGDGSVSGAVALAPTDTEVPVQGPTTGPGSTAEPPAATPAVATTTWDAGEEIDADVTERQNAAGSGPQDTSAGRVQVRVLGEARILGADPTYHLRAKSLELLVYLAVHDGAARHDAILDDLIPEAPAAKAPHRLHTYVSALRNALRRASGTSATFINHAPMQYTLINNLFDIDLWRMRQALRDAQHATDPQSRTEALRRAVTTYHGPLAEGFDYDWIEPYRQAIRQQVLDAHLALADTLDGHPHDQLAILHAAIDLDPYSESTYQQAMRAHSALRDLDAIRTLRQALTRRLAEIDAEPDEATIALADLLVTQLRHHPSRTEPRRAADPGDDTAA</sequence>
<feature type="region of interest" description="Disordered" evidence="3">
    <location>
        <begin position="669"/>
        <end position="693"/>
    </location>
</feature>
<keyword evidence="1" id="KW-0805">Transcription regulation</keyword>
<dbReference type="Pfam" id="PF01476">
    <property type="entry name" value="LysM"/>
    <property type="match status" value="1"/>
</dbReference>
<keyword evidence="7" id="KW-1185">Reference proteome</keyword>
<feature type="compositionally biased region" description="Low complexity" evidence="3">
    <location>
        <begin position="337"/>
        <end position="354"/>
    </location>
</feature>
<proteinExistence type="predicted"/>
<dbReference type="PROSITE" id="PS51782">
    <property type="entry name" value="LYSM"/>
    <property type="match status" value="1"/>
</dbReference>
<feature type="transmembrane region" description="Helical" evidence="4">
    <location>
        <begin position="62"/>
        <end position="79"/>
    </location>
</feature>
<feature type="compositionally biased region" description="Pro residues" evidence="3">
    <location>
        <begin position="262"/>
        <end position="272"/>
    </location>
</feature>
<evidence type="ECO:0000256" key="4">
    <source>
        <dbReference type="SAM" id="Phobius"/>
    </source>
</evidence>
<feature type="compositionally biased region" description="Low complexity" evidence="3">
    <location>
        <begin position="285"/>
        <end position="330"/>
    </location>
</feature>
<feature type="region of interest" description="Disordered" evidence="3">
    <location>
        <begin position="248"/>
        <end position="362"/>
    </location>
</feature>
<dbReference type="SUPFAM" id="SSF46894">
    <property type="entry name" value="C-terminal effector domain of the bipartite response regulators"/>
    <property type="match status" value="1"/>
</dbReference>
<feature type="compositionally biased region" description="Low complexity" evidence="3">
    <location>
        <begin position="756"/>
        <end position="772"/>
    </location>
</feature>
<feature type="compositionally biased region" description="Acidic residues" evidence="3">
    <location>
        <begin position="456"/>
        <end position="476"/>
    </location>
</feature>
<feature type="compositionally biased region" description="Basic and acidic residues" evidence="3">
    <location>
        <begin position="1051"/>
        <end position="1060"/>
    </location>
</feature>
<dbReference type="InterPro" id="IPR011990">
    <property type="entry name" value="TPR-like_helical_dom_sf"/>
</dbReference>
<dbReference type="PANTHER" id="PTHR35807:SF1">
    <property type="entry name" value="TRANSCRIPTIONAL REGULATOR REDD"/>
    <property type="match status" value="1"/>
</dbReference>
<feature type="domain" description="LysM" evidence="5">
    <location>
        <begin position="194"/>
        <end position="249"/>
    </location>
</feature>
<dbReference type="EMBL" id="BAABJQ010000029">
    <property type="protein sequence ID" value="GAA5197441.1"/>
    <property type="molecule type" value="Genomic_DNA"/>
</dbReference>
<feature type="region of interest" description="Disordered" evidence="3">
    <location>
        <begin position="392"/>
        <end position="413"/>
    </location>
</feature>
<evidence type="ECO:0000256" key="3">
    <source>
        <dbReference type="SAM" id="MobiDB-lite"/>
    </source>
</evidence>
<reference evidence="7" key="1">
    <citation type="journal article" date="2019" name="Int. J. Syst. Evol. Microbiol.">
        <title>The Global Catalogue of Microorganisms (GCM) 10K type strain sequencing project: providing services to taxonomists for standard genome sequencing and annotation.</title>
        <authorList>
            <consortium name="The Broad Institute Genomics Platform"/>
            <consortium name="The Broad Institute Genome Sequencing Center for Infectious Disease"/>
            <person name="Wu L."/>
            <person name="Ma J."/>
        </authorList>
    </citation>
    <scope>NUCLEOTIDE SEQUENCE [LARGE SCALE GENOMIC DNA]</scope>
    <source>
        <strain evidence="7">JCM 18304</strain>
    </source>
</reference>
<dbReference type="Gene3D" id="1.25.40.10">
    <property type="entry name" value="Tetratricopeptide repeat domain"/>
    <property type="match status" value="1"/>
</dbReference>
<name>A0ABP9SLR2_9ACTN</name>
<evidence type="ECO:0000259" key="5">
    <source>
        <dbReference type="PROSITE" id="PS51782"/>
    </source>
</evidence>